<proteinExistence type="predicted"/>
<evidence type="ECO:0000313" key="1">
    <source>
        <dbReference type="EMBL" id="MBP2078706.1"/>
    </source>
</evidence>
<dbReference type="Proteomes" id="UP001138793">
    <property type="component" value="Unassembled WGS sequence"/>
</dbReference>
<dbReference type="AlphaFoldDB" id="A0A9X0YXD3"/>
<evidence type="ECO:0000313" key="2">
    <source>
        <dbReference type="Proteomes" id="UP001138793"/>
    </source>
</evidence>
<comment type="caution">
    <text evidence="1">The sequence shown here is derived from an EMBL/GenBank/DDBJ whole genome shotgun (WGS) entry which is preliminary data.</text>
</comment>
<sequence>MKSRSKIVKVKPANDMEYFQGGMENEMSTMWYE</sequence>
<reference evidence="1" key="1">
    <citation type="submission" date="2021-03" db="EMBL/GenBank/DDBJ databases">
        <title>Genomic Encyclopedia of Type Strains, Phase IV (KMG-IV): sequencing the most valuable type-strain genomes for metagenomic binning, comparative biology and taxonomic classification.</title>
        <authorList>
            <person name="Goeker M."/>
        </authorList>
    </citation>
    <scope>NUCLEOTIDE SEQUENCE</scope>
    <source>
        <strain evidence="1">DSM 107338</strain>
    </source>
</reference>
<name>A0A9X0YXD3_9BACI</name>
<organism evidence="1 2">
    <name type="scientific">Oceanobacillus polygoni</name>
    <dbReference type="NCBI Taxonomy" id="1235259"/>
    <lineage>
        <taxon>Bacteria</taxon>
        <taxon>Bacillati</taxon>
        <taxon>Bacillota</taxon>
        <taxon>Bacilli</taxon>
        <taxon>Bacillales</taxon>
        <taxon>Bacillaceae</taxon>
        <taxon>Oceanobacillus</taxon>
    </lineage>
</organism>
<keyword evidence="2" id="KW-1185">Reference proteome</keyword>
<protein>
    <submittedName>
        <fullName evidence="1">Uncharacterized protein</fullName>
    </submittedName>
</protein>
<dbReference type="EMBL" id="JAGGMB010000010">
    <property type="protein sequence ID" value="MBP2078706.1"/>
    <property type="molecule type" value="Genomic_DNA"/>
</dbReference>
<gene>
    <name evidence="1" type="ORF">J2Z64_002974</name>
</gene>
<accession>A0A9X0YXD3</accession>